<sequence>MFHPEYSYIADRLPISEKCDQIEDYLRHTLEIYQISLNWKRKTMRRNKALQLRSWPVDGDDALRISPLALLTIYVADNGTQTDPDCKTTHTYDVEINHWVMRELVNLQQRLLKYNRDTFSRFMQELTREYDERIKANQRLHHEIEDLKMQVITADISSSTLSPLMYVLAFISENKMSNTSGRVMFCSFVYIYREEFHLWHMLAHSYDVCPKVSSEKYTYMHTI</sequence>
<reference evidence="1 2" key="1">
    <citation type="submission" date="2016-04" db="EMBL/GenBank/DDBJ databases">
        <title>Genome analyses suggest a sexual origin of heterokaryosis in a supposedly ancient asexual fungus.</title>
        <authorList>
            <person name="Ropars J."/>
            <person name="Sedzielewska K."/>
            <person name="Noel J."/>
            <person name="Charron P."/>
            <person name="Farinelli L."/>
            <person name="Marton T."/>
            <person name="Kruger M."/>
            <person name="Pelin A."/>
            <person name="Brachmann A."/>
            <person name="Corradi N."/>
        </authorList>
    </citation>
    <scope>NUCLEOTIDE SEQUENCE [LARGE SCALE GENOMIC DNA]</scope>
    <source>
        <strain evidence="1 2">C2</strain>
    </source>
</reference>
<name>A0A2N1MJ24_9GLOM</name>
<dbReference type="AlphaFoldDB" id="A0A2N1MJ24"/>
<dbReference type="Proteomes" id="UP000233469">
    <property type="component" value="Unassembled WGS sequence"/>
</dbReference>
<evidence type="ECO:0000313" key="1">
    <source>
        <dbReference type="EMBL" id="PKK61640.1"/>
    </source>
</evidence>
<accession>A0A2N1MJ24</accession>
<protein>
    <submittedName>
        <fullName evidence="1">Uncharacterized protein</fullName>
    </submittedName>
</protein>
<dbReference type="VEuPathDB" id="FungiDB:FUN_022866"/>
<gene>
    <name evidence="1" type="ORF">RhiirC2_718276</name>
</gene>
<evidence type="ECO:0000313" key="2">
    <source>
        <dbReference type="Proteomes" id="UP000233469"/>
    </source>
</evidence>
<proteinExistence type="predicted"/>
<organism evidence="1 2">
    <name type="scientific">Rhizophagus irregularis</name>
    <dbReference type="NCBI Taxonomy" id="588596"/>
    <lineage>
        <taxon>Eukaryota</taxon>
        <taxon>Fungi</taxon>
        <taxon>Fungi incertae sedis</taxon>
        <taxon>Mucoromycota</taxon>
        <taxon>Glomeromycotina</taxon>
        <taxon>Glomeromycetes</taxon>
        <taxon>Glomerales</taxon>
        <taxon>Glomeraceae</taxon>
        <taxon>Rhizophagus</taxon>
    </lineage>
</organism>
<comment type="caution">
    <text evidence="1">The sequence shown here is derived from an EMBL/GenBank/DDBJ whole genome shotgun (WGS) entry which is preliminary data.</text>
</comment>
<dbReference type="EMBL" id="LLXL01002154">
    <property type="protein sequence ID" value="PKK61640.1"/>
    <property type="molecule type" value="Genomic_DNA"/>
</dbReference>
<reference evidence="1 2" key="2">
    <citation type="submission" date="2017-10" db="EMBL/GenBank/DDBJ databases">
        <title>Extensive intraspecific genome diversity in a model arbuscular mycorrhizal fungus.</title>
        <authorList>
            <person name="Chen E.C.H."/>
            <person name="Morin E."/>
            <person name="Baudet D."/>
            <person name="Noel J."/>
            <person name="Ndikumana S."/>
            <person name="Charron P."/>
            <person name="St-Onge C."/>
            <person name="Giorgi J."/>
            <person name="Grigoriev I.V."/>
            <person name="Roux C."/>
            <person name="Martin F.M."/>
            <person name="Corradi N."/>
        </authorList>
    </citation>
    <scope>NUCLEOTIDE SEQUENCE [LARGE SCALE GENOMIC DNA]</scope>
    <source>
        <strain evidence="1 2">C2</strain>
    </source>
</reference>